<organism evidence="2">
    <name type="scientific">Enterococcus faecium</name>
    <name type="common">Streptococcus faecium</name>
    <dbReference type="NCBI Taxonomy" id="1352"/>
    <lineage>
        <taxon>Bacteria</taxon>
        <taxon>Bacillati</taxon>
        <taxon>Bacillota</taxon>
        <taxon>Bacilli</taxon>
        <taxon>Lactobacillales</taxon>
        <taxon>Enterococcaceae</taxon>
        <taxon>Enterococcus</taxon>
    </lineage>
</organism>
<sequence>MEKRQKMENQKVGYTTKDWMLRFVKGMFIGSGFILPGVSGGALAAVFGMYERLISFLAHLTKNFKENVLFFLPVGLGGVTGIFLLSFLVSFLLGAYETTILWFFVGCIAGTVPALWKEAGKKGRDTSDVIIMVVTFVLAYLFLLYGAQLFDGQVDQNFGTWLIAGGLIGLGMIVPGLSPSNFLVYMGLYKAMADGFKEVRLEVIVPIGIGGILCVLGLSKIMDYIFSKAYSKLFHFILGVVFASTIMIIPTDYAGLGVAGVLACPVLFIAGTALGWWMSRLEEQYKQR</sequence>
<keyword evidence="1" id="KW-0812">Transmembrane</keyword>
<dbReference type="InterPro" id="IPR007163">
    <property type="entry name" value="VCA0040-like"/>
</dbReference>
<accession>A0A6B3QBD4</accession>
<name>A0A6B3QBD4_ENTFC</name>
<reference evidence="2" key="1">
    <citation type="submission" date="2020-02" db="EMBL/GenBank/DDBJ databases">
        <title>Draft Genome Sequences of Enterococcus faecium isolates derived from selected traditional Montenegrin brine cheese.</title>
        <authorList>
            <person name="Ruppitsch W."/>
            <person name="Nisic A."/>
            <person name="Allerberger F."/>
            <person name="Martinovic A."/>
        </authorList>
    </citation>
    <scope>NUCLEOTIDE SEQUENCE</scope>
    <source>
        <strain evidence="2">INF29</strain>
    </source>
</reference>
<feature type="transmembrane region" description="Helical" evidence="1">
    <location>
        <begin position="70"/>
        <end position="93"/>
    </location>
</feature>
<dbReference type="AlphaFoldDB" id="A0A6B3QBD4"/>
<dbReference type="Pfam" id="PF04018">
    <property type="entry name" value="VCA0040-like"/>
    <property type="match status" value="1"/>
</dbReference>
<gene>
    <name evidence="2" type="ORF">G3385_01055</name>
</gene>
<dbReference type="RefSeq" id="WP_038809523.1">
    <property type="nucleotide sequence ID" value="NZ_JAAHCA010000008.1"/>
</dbReference>
<feature type="transmembrane region" description="Helical" evidence="1">
    <location>
        <begin position="203"/>
        <end position="221"/>
    </location>
</feature>
<dbReference type="PANTHER" id="PTHR37308">
    <property type="entry name" value="INTEGRAL MEMBRANE PROTEIN"/>
    <property type="match status" value="1"/>
</dbReference>
<comment type="caution">
    <text evidence="2">The sequence shown here is derived from an EMBL/GenBank/DDBJ whole genome shotgun (WGS) entry which is preliminary data.</text>
</comment>
<feature type="transmembrane region" description="Helical" evidence="1">
    <location>
        <begin position="100"/>
        <end position="117"/>
    </location>
</feature>
<dbReference type="PANTHER" id="PTHR37308:SF1">
    <property type="entry name" value="POLYPRENYL-PHOSPHATE TRANSPORTER"/>
    <property type="match status" value="1"/>
</dbReference>
<feature type="transmembrane region" description="Helical" evidence="1">
    <location>
        <begin position="129"/>
        <end position="147"/>
    </location>
</feature>
<keyword evidence="1" id="KW-0472">Membrane</keyword>
<evidence type="ECO:0000256" key="1">
    <source>
        <dbReference type="SAM" id="Phobius"/>
    </source>
</evidence>
<feature type="transmembrane region" description="Helical" evidence="1">
    <location>
        <begin position="27"/>
        <end position="50"/>
    </location>
</feature>
<proteinExistence type="predicted"/>
<dbReference type="EMBL" id="JAAHCB010000004">
    <property type="protein sequence ID" value="NEU44462.1"/>
    <property type="molecule type" value="Genomic_DNA"/>
</dbReference>
<evidence type="ECO:0000313" key="2">
    <source>
        <dbReference type="EMBL" id="NEU44462.1"/>
    </source>
</evidence>
<feature type="transmembrane region" description="Helical" evidence="1">
    <location>
        <begin position="159"/>
        <end position="183"/>
    </location>
</feature>
<keyword evidence="1" id="KW-1133">Transmembrane helix</keyword>
<feature type="transmembrane region" description="Helical" evidence="1">
    <location>
        <begin position="233"/>
        <end position="250"/>
    </location>
</feature>
<feature type="transmembrane region" description="Helical" evidence="1">
    <location>
        <begin position="256"/>
        <end position="278"/>
    </location>
</feature>
<protein>
    <submittedName>
        <fullName evidence="2">DUF368 domain-containing protein</fullName>
    </submittedName>
</protein>